<gene>
    <name evidence="1" type="ORF">S12H4_56272</name>
</gene>
<evidence type="ECO:0000313" key="1">
    <source>
        <dbReference type="EMBL" id="GAJ24915.1"/>
    </source>
</evidence>
<accession>X1W365</accession>
<organism evidence="1">
    <name type="scientific">marine sediment metagenome</name>
    <dbReference type="NCBI Taxonomy" id="412755"/>
    <lineage>
        <taxon>unclassified sequences</taxon>
        <taxon>metagenomes</taxon>
        <taxon>ecological metagenomes</taxon>
    </lineage>
</organism>
<dbReference type="InterPro" id="IPR036188">
    <property type="entry name" value="FAD/NAD-bd_sf"/>
</dbReference>
<feature type="non-terminal residue" evidence="1">
    <location>
        <position position="1"/>
    </location>
</feature>
<protein>
    <submittedName>
        <fullName evidence="1">Uncharacterized protein</fullName>
    </submittedName>
</protein>
<sequence length="216" mass="24433">IKNSEIAKRSLLTNFVKDSVKLPSGIIPQKFGIIITPHFNKEQVEYENYNLSITAVYRSVRIKEIMPEAEVTIFLRDYRGFGKGHYRWYQKALDLGVRVEKVVKLKIAPQNDEKVIIQYENNNNKYQQEVELAILVTGQKPPTIMNGLSKICGVKSDQNGFCNIRPFSSTETDIDGIFAVGEFSGPKGNPETVWEGCAVLTEMLKYLGEPNLRANS</sequence>
<comment type="caution">
    <text evidence="1">The sequence shown here is derived from an EMBL/GenBank/DDBJ whole genome shotgun (WGS) entry which is preliminary data.</text>
</comment>
<name>X1W365_9ZZZZ</name>
<dbReference type="Gene3D" id="3.50.50.60">
    <property type="entry name" value="FAD/NAD(P)-binding domain"/>
    <property type="match status" value="2"/>
</dbReference>
<feature type="non-terminal residue" evidence="1">
    <location>
        <position position="216"/>
    </location>
</feature>
<proteinExistence type="predicted"/>
<dbReference type="AlphaFoldDB" id="X1W365"/>
<dbReference type="SUPFAM" id="SSF51905">
    <property type="entry name" value="FAD/NAD(P)-binding domain"/>
    <property type="match status" value="1"/>
</dbReference>
<dbReference type="EMBL" id="BARW01036209">
    <property type="protein sequence ID" value="GAJ24915.1"/>
    <property type="molecule type" value="Genomic_DNA"/>
</dbReference>
<reference evidence="1" key="1">
    <citation type="journal article" date="2014" name="Front. Microbiol.">
        <title>High frequency of phylogenetically diverse reductive dehalogenase-homologous genes in deep subseafloor sedimentary metagenomes.</title>
        <authorList>
            <person name="Kawai M."/>
            <person name="Futagami T."/>
            <person name="Toyoda A."/>
            <person name="Takaki Y."/>
            <person name="Nishi S."/>
            <person name="Hori S."/>
            <person name="Arai W."/>
            <person name="Tsubouchi T."/>
            <person name="Morono Y."/>
            <person name="Uchiyama I."/>
            <person name="Ito T."/>
            <person name="Fujiyama A."/>
            <person name="Inagaki F."/>
            <person name="Takami H."/>
        </authorList>
    </citation>
    <scope>NUCLEOTIDE SEQUENCE</scope>
    <source>
        <strain evidence="1">Expedition CK06-06</strain>
    </source>
</reference>